<dbReference type="OrthoDB" id="832665at2"/>
<dbReference type="Pfam" id="PF17170">
    <property type="entry name" value="DUF5128"/>
    <property type="match status" value="1"/>
</dbReference>
<keyword evidence="2" id="KW-1185">Reference proteome</keyword>
<dbReference type="RefSeq" id="WP_092168353.1">
    <property type="nucleotide sequence ID" value="NZ_FNZH01000001.1"/>
</dbReference>
<protein>
    <submittedName>
        <fullName evidence="1">6-bladed beta-propeller protein</fullName>
    </submittedName>
</protein>
<accession>A0A1H6TCC2</accession>
<evidence type="ECO:0000313" key="2">
    <source>
        <dbReference type="Proteomes" id="UP000199403"/>
    </source>
</evidence>
<gene>
    <name evidence="1" type="ORF">SAMN05192553_101245</name>
</gene>
<dbReference type="EMBL" id="FNZH01000001">
    <property type="protein sequence ID" value="SEI77743.1"/>
    <property type="molecule type" value="Genomic_DNA"/>
</dbReference>
<evidence type="ECO:0000313" key="1">
    <source>
        <dbReference type="EMBL" id="SEI77743.1"/>
    </source>
</evidence>
<proteinExistence type="predicted"/>
<dbReference type="STRING" id="1416801.SAMN05192553_101245"/>
<reference evidence="2" key="1">
    <citation type="submission" date="2016-10" db="EMBL/GenBank/DDBJ databases">
        <authorList>
            <person name="Varghese N."/>
            <person name="Submissions S."/>
        </authorList>
    </citation>
    <scope>NUCLEOTIDE SEQUENCE [LARGE SCALE GENOMIC DNA]</scope>
    <source>
        <strain evidence="2">IBRC-M 10761</strain>
    </source>
</reference>
<name>A0A1H6TCC2_9BACT</name>
<dbReference type="PROSITE" id="PS51257">
    <property type="entry name" value="PROKAR_LIPOPROTEIN"/>
    <property type="match status" value="1"/>
</dbReference>
<dbReference type="AlphaFoldDB" id="A0A1H6TCC2"/>
<organism evidence="1 2">
    <name type="scientific">Cyclobacterium xiamenense</name>
    <dbReference type="NCBI Taxonomy" id="1297121"/>
    <lineage>
        <taxon>Bacteria</taxon>
        <taxon>Pseudomonadati</taxon>
        <taxon>Bacteroidota</taxon>
        <taxon>Cytophagia</taxon>
        <taxon>Cytophagales</taxon>
        <taxon>Cyclobacteriaceae</taxon>
        <taxon>Cyclobacterium</taxon>
    </lineage>
</organism>
<sequence length="402" mass="45191">MRRSRMPALGEATMDKVKVYLLLVLIGGCISLSCQTKNNELLDYSSVELDNSALVNFENCASEVAFIPLVAPKDSLINLSCRVFELVVTDKIYYANKCVNDLSIHSFDLAGNHLKSWNRKGDGPGEYPSLHGMIVEKDDLYINTGRGTLLKYQLPQFDLKQEITLGDYGFVPTVSLLSPENFLIASEPVRNVGNQVFHAVNVETKTSKTLPIATLPYSGELNPGMITKMQNGHLLSFGLSDTIYQFIDDSVSTFIHLNFGEKGMLPADFELSGEAFMENVLLSQNYAFNTGQIDFTEGVTKVLVYGIERSPNFSSEDLITFPFFEVFIHRDTGKKKITKSLLGFRNQSYSKDGYFYQVMQPSDWQRALDIGYFGSHENKLLETVEQLTDREDPIIVTYKVVF</sequence>
<dbReference type="Proteomes" id="UP000199403">
    <property type="component" value="Unassembled WGS sequence"/>
</dbReference>